<dbReference type="InterPro" id="IPR036894">
    <property type="entry name" value="YbaB-like_sf"/>
</dbReference>
<reference evidence="1 2" key="1">
    <citation type="submission" date="2020-08" db="EMBL/GenBank/DDBJ databases">
        <title>Sequencing the genomes of 1000 actinobacteria strains.</title>
        <authorList>
            <person name="Klenk H.-P."/>
        </authorList>
    </citation>
    <scope>NUCLEOTIDE SEQUENCE [LARGE SCALE GENOMIC DNA]</scope>
    <source>
        <strain evidence="1 2">DSM 43768</strain>
    </source>
</reference>
<dbReference type="Proteomes" id="UP000565579">
    <property type="component" value="Unassembled WGS sequence"/>
</dbReference>
<dbReference type="EMBL" id="JACHMI010000001">
    <property type="protein sequence ID" value="MBB6545307.1"/>
    <property type="molecule type" value="Genomic_DNA"/>
</dbReference>
<dbReference type="SUPFAM" id="SSF82607">
    <property type="entry name" value="YbaB-like"/>
    <property type="match status" value="1"/>
</dbReference>
<gene>
    <name evidence="1" type="ORF">HD593_000102</name>
</gene>
<dbReference type="Gene3D" id="3.30.1310.10">
    <property type="entry name" value="Nucleoid-associated protein YbaB-like domain"/>
    <property type="match status" value="1"/>
</dbReference>
<evidence type="ECO:0000313" key="2">
    <source>
        <dbReference type="Proteomes" id="UP000565579"/>
    </source>
</evidence>
<sequence>MFGPQLDPAHIRDEDLDEAAQQGERMLAWLETAREELEQVTGAGESPSGQVRARVDANGRVLDVAYGTRALRMGSQELADETLAAVRVAGADAERQIHDLMREAMPGYDPVAARAELEGLLDGEPH</sequence>
<dbReference type="GO" id="GO:0003677">
    <property type="term" value="F:DNA binding"/>
    <property type="evidence" value="ECO:0007669"/>
    <property type="project" value="UniProtKB-KW"/>
</dbReference>
<name>A0A7X0NKV0_9ACTN</name>
<proteinExistence type="predicted"/>
<dbReference type="InterPro" id="IPR004401">
    <property type="entry name" value="YbaB/EbfC"/>
</dbReference>
<dbReference type="Pfam" id="PF02575">
    <property type="entry name" value="YbaB_DNA_bd"/>
    <property type="match status" value="1"/>
</dbReference>
<dbReference type="RefSeq" id="WP_185100168.1">
    <property type="nucleotide sequence ID" value="NZ_BAAAXY010000284.1"/>
</dbReference>
<keyword evidence="1" id="KW-0238">DNA-binding</keyword>
<comment type="caution">
    <text evidence="1">The sequence shown here is derived from an EMBL/GenBank/DDBJ whole genome shotgun (WGS) entry which is preliminary data.</text>
</comment>
<organism evidence="1 2">
    <name type="scientific">Nonomuraea rubra</name>
    <dbReference type="NCBI Taxonomy" id="46180"/>
    <lineage>
        <taxon>Bacteria</taxon>
        <taxon>Bacillati</taxon>
        <taxon>Actinomycetota</taxon>
        <taxon>Actinomycetes</taxon>
        <taxon>Streptosporangiales</taxon>
        <taxon>Streptosporangiaceae</taxon>
        <taxon>Nonomuraea</taxon>
    </lineage>
</organism>
<protein>
    <submittedName>
        <fullName evidence="1">DNA-binding protein YbaB</fullName>
    </submittedName>
</protein>
<keyword evidence="2" id="KW-1185">Reference proteome</keyword>
<accession>A0A7X0NKV0</accession>
<evidence type="ECO:0000313" key="1">
    <source>
        <dbReference type="EMBL" id="MBB6545307.1"/>
    </source>
</evidence>
<dbReference type="AlphaFoldDB" id="A0A7X0NKV0"/>